<keyword evidence="2" id="KW-1185">Reference proteome</keyword>
<sequence length="98" mass="11005">MLMTGLTIIVKSSAISGVWTLARDLIQYNVVGTPGVHQNTEWNFDPEQGKLRRVRFEALNGQFGEDLISRLGKGMDFNGPWGVKVSKPKPNKRYNLQS</sequence>
<dbReference type="EMBL" id="JAQQBS010001424">
    <property type="protein sequence ID" value="KAK0158526.1"/>
    <property type="molecule type" value="Genomic_DNA"/>
</dbReference>
<reference evidence="1" key="1">
    <citation type="journal article" date="2023" name="bioRxiv">
        <title>Scaffold-level genome assemblies of two parasitoid biocontrol wasps reveal the parthenogenesis mechanism and an associated novel virus.</title>
        <authorList>
            <person name="Inwood S."/>
            <person name="Skelly J."/>
            <person name="Guhlin J."/>
            <person name="Harrop T."/>
            <person name="Goldson S."/>
            <person name="Dearden P."/>
        </authorList>
    </citation>
    <scope>NUCLEOTIDE SEQUENCE</scope>
    <source>
        <strain evidence="1">Irish</strain>
        <tissue evidence="1">Whole body</tissue>
    </source>
</reference>
<reference evidence="1" key="2">
    <citation type="submission" date="2023-03" db="EMBL/GenBank/DDBJ databases">
        <authorList>
            <person name="Inwood S.N."/>
            <person name="Skelly J.G."/>
            <person name="Guhlin J."/>
            <person name="Harrop T.W.R."/>
            <person name="Goldson S.G."/>
            <person name="Dearden P.K."/>
        </authorList>
    </citation>
    <scope>NUCLEOTIDE SEQUENCE</scope>
    <source>
        <strain evidence="1">Irish</strain>
        <tissue evidence="1">Whole body</tissue>
    </source>
</reference>
<comment type="caution">
    <text evidence="1">The sequence shown here is derived from an EMBL/GenBank/DDBJ whole genome shotgun (WGS) entry which is preliminary data.</text>
</comment>
<dbReference type="AlphaFoldDB" id="A0AA39C609"/>
<protein>
    <submittedName>
        <fullName evidence="1">Uncharacterized protein</fullName>
    </submittedName>
</protein>
<gene>
    <name evidence="1" type="ORF">PV328_009519</name>
</gene>
<dbReference type="PANTHER" id="PTHR39951:SF2">
    <property type="entry name" value="IP05660P"/>
    <property type="match status" value="1"/>
</dbReference>
<dbReference type="PANTHER" id="PTHR39951">
    <property type="entry name" value="FI22632P1"/>
    <property type="match status" value="1"/>
</dbReference>
<dbReference type="Proteomes" id="UP001168990">
    <property type="component" value="Unassembled WGS sequence"/>
</dbReference>
<evidence type="ECO:0000313" key="1">
    <source>
        <dbReference type="EMBL" id="KAK0158526.1"/>
    </source>
</evidence>
<name>A0AA39C609_9HYME</name>
<evidence type="ECO:0000313" key="2">
    <source>
        <dbReference type="Proteomes" id="UP001168990"/>
    </source>
</evidence>
<accession>A0AA39C609</accession>
<organism evidence="1 2">
    <name type="scientific">Microctonus aethiopoides</name>
    <dbReference type="NCBI Taxonomy" id="144406"/>
    <lineage>
        <taxon>Eukaryota</taxon>
        <taxon>Metazoa</taxon>
        <taxon>Ecdysozoa</taxon>
        <taxon>Arthropoda</taxon>
        <taxon>Hexapoda</taxon>
        <taxon>Insecta</taxon>
        <taxon>Pterygota</taxon>
        <taxon>Neoptera</taxon>
        <taxon>Endopterygota</taxon>
        <taxon>Hymenoptera</taxon>
        <taxon>Apocrita</taxon>
        <taxon>Ichneumonoidea</taxon>
        <taxon>Braconidae</taxon>
        <taxon>Euphorinae</taxon>
        <taxon>Microctonus</taxon>
    </lineage>
</organism>
<proteinExistence type="predicted"/>